<feature type="compositionally biased region" description="Gly residues" evidence="1">
    <location>
        <begin position="147"/>
        <end position="164"/>
    </location>
</feature>
<dbReference type="RefSeq" id="XP_070887431.1">
    <property type="nucleotide sequence ID" value="XM_071032750.1"/>
</dbReference>
<accession>A0ABR4LYN8</accession>
<gene>
    <name evidence="2" type="ORF">BJX67DRAFT_380234</name>
</gene>
<evidence type="ECO:0000313" key="2">
    <source>
        <dbReference type="EMBL" id="KAL2868452.1"/>
    </source>
</evidence>
<reference evidence="2 3" key="1">
    <citation type="submission" date="2024-07" db="EMBL/GenBank/DDBJ databases">
        <title>Section-level genome sequencing and comparative genomics of Aspergillus sections Usti and Cavernicolus.</title>
        <authorList>
            <consortium name="Lawrence Berkeley National Laboratory"/>
            <person name="Nybo J.L."/>
            <person name="Vesth T.C."/>
            <person name="Theobald S."/>
            <person name="Frisvad J.C."/>
            <person name="Larsen T.O."/>
            <person name="Kjaerboelling I."/>
            <person name="Rothschild-Mancinelli K."/>
            <person name="Lyhne E.K."/>
            <person name="Kogle M.E."/>
            <person name="Barry K."/>
            <person name="Clum A."/>
            <person name="Na H."/>
            <person name="Ledsgaard L."/>
            <person name="Lin J."/>
            <person name="Lipzen A."/>
            <person name="Kuo A."/>
            <person name="Riley R."/>
            <person name="Mondo S."/>
            <person name="Labutti K."/>
            <person name="Haridas S."/>
            <person name="Pangalinan J."/>
            <person name="Salamov A.A."/>
            <person name="Simmons B.A."/>
            <person name="Magnuson J.K."/>
            <person name="Chen J."/>
            <person name="Drula E."/>
            <person name="Henrissat B."/>
            <person name="Wiebenga A."/>
            <person name="Lubbers R.J."/>
            <person name="Gomes A.C."/>
            <person name="Macurrencykelacurrency M.R."/>
            <person name="Stajich J."/>
            <person name="Grigoriev I.V."/>
            <person name="Mortensen U.H."/>
            <person name="De Vries R.P."/>
            <person name="Baker S.E."/>
            <person name="Andersen M.R."/>
        </authorList>
    </citation>
    <scope>NUCLEOTIDE SEQUENCE [LARGE SCALE GENOMIC DNA]</scope>
    <source>
        <strain evidence="2 3">CBS 449.75</strain>
    </source>
</reference>
<name>A0ABR4LYN8_9EURO</name>
<keyword evidence="3" id="KW-1185">Reference proteome</keyword>
<dbReference type="GeneID" id="98147822"/>
<comment type="caution">
    <text evidence="2">The sequence shown here is derived from an EMBL/GenBank/DDBJ whole genome shotgun (WGS) entry which is preliminary data.</text>
</comment>
<proteinExistence type="predicted"/>
<feature type="compositionally biased region" description="Polar residues" evidence="1">
    <location>
        <begin position="128"/>
        <end position="140"/>
    </location>
</feature>
<dbReference type="Proteomes" id="UP001610432">
    <property type="component" value="Unassembled WGS sequence"/>
</dbReference>
<evidence type="ECO:0000256" key="1">
    <source>
        <dbReference type="SAM" id="MobiDB-lite"/>
    </source>
</evidence>
<evidence type="ECO:0008006" key="4">
    <source>
        <dbReference type="Google" id="ProtNLM"/>
    </source>
</evidence>
<organism evidence="2 3">
    <name type="scientific">Aspergillus lucknowensis</name>
    <dbReference type="NCBI Taxonomy" id="176173"/>
    <lineage>
        <taxon>Eukaryota</taxon>
        <taxon>Fungi</taxon>
        <taxon>Dikarya</taxon>
        <taxon>Ascomycota</taxon>
        <taxon>Pezizomycotina</taxon>
        <taxon>Eurotiomycetes</taxon>
        <taxon>Eurotiomycetidae</taxon>
        <taxon>Eurotiales</taxon>
        <taxon>Aspergillaceae</taxon>
        <taxon>Aspergillus</taxon>
        <taxon>Aspergillus subgen. Nidulantes</taxon>
    </lineage>
</organism>
<sequence>MYEKSPRHNAAIFLVSTYLGVHASILLGTEGCVSAKTVASVVCLSSPQPHQHSIITRIITTKDRAFVMASKQSSKPSVYLHNGQILQAPPLSVQIRRFIESIYIFFGLYFTSFFSLDPYTAAQNSPFNVTKSANQPNTKPRWSGSRGPRGGGGGGGGDGPGGGGFGSFGSGKFGRVDDVRGQCKGGCC</sequence>
<evidence type="ECO:0000313" key="3">
    <source>
        <dbReference type="Proteomes" id="UP001610432"/>
    </source>
</evidence>
<dbReference type="EMBL" id="JBFXLQ010000014">
    <property type="protein sequence ID" value="KAL2868452.1"/>
    <property type="molecule type" value="Genomic_DNA"/>
</dbReference>
<feature type="region of interest" description="Disordered" evidence="1">
    <location>
        <begin position="128"/>
        <end position="164"/>
    </location>
</feature>
<protein>
    <recommendedName>
        <fullName evidence="4">Glycine-rich protein</fullName>
    </recommendedName>
</protein>